<evidence type="ECO:0000259" key="6">
    <source>
        <dbReference type="Pfam" id="PF13700"/>
    </source>
</evidence>
<gene>
    <name evidence="7" type="ORF">WOU_03223</name>
</gene>
<keyword evidence="3" id="KW-0238">DNA-binding</keyword>
<dbReference type="Proteomes" id="UP000013638">
    <property type="component" value="Unassembled WGS sequence"/>
</dbReference>
<proteinExistence type="inferred from homology"/>
<feature type="domain" description="DUF4158" evidence="6">
    <location>
        <begin position="5"/>
        <end position="173"/>
    </location>
</feature>
<dbReference type="InterPro" id="IPR002513">
    <property type="entry name" value="Tn3_Tnp_DDE_dom"/>
</dbReference>
<dbReference type="EMBL" id="ASDZ01000062">
    <property type="protein sequence ID" value="EOK04041.1"/>
    <property type="molecule type" value="Genomic_DNA"/>
</dbReference>
<dbReference type="GO" id="GO:0006313">
    <property type="term" value="P:DNA transposition"/>
    <property type="evidence" value="ECO:0007669"/>
    <property type="project" value="InterPro"/>
</dbReference>
<evidence type="ECO:0000313" key="7">
    <source>
        <dbReference type="EMBL" id="EOK04041.1"/>
    </source>
</evidence>
<dbReference type="Pfam" id="PF01526">
    <property type="entry name" value="DDE_Tnp_Tn3"/>
    <property type="match status" value="1"/>
</dbReference>
<dbReference type="Pfam" id="PF13700">
    <property type="entry name" value="DUF4158"/>
    <property type="match status" value="1"/>
</dbReference>
<dbReference type="GO" id="GO:0004803">
    <property type="term" value="F:transposase activity"/>
    <property type="evidence" value="ECO:0007669"/>
    <property type="project" value="InterPro"/>
</dbReference>
<evidence type="ECO:0000256" key="3">
    <source>
        <dbReference type="ARBA" id="ARBA00023125"/>
    </source>
</evidence>
<organism evidence="7 8">
    <name type="scientific">Enterococcus faecalis ATCC 6055</name>
    <dbReference type="NCBI Taxonomy" id="1169311"/>
    <lineage>
        <taxon>Bacteria</taxon>
        <taxon>Bacillati</taxon>
        <taxon>Bacillota</taxon>
        <taxon>Bacilli</taxon>
        <taxon>Lactobacillales</taxon>
        <taxon>Enterococcaceae</taxon>
        <taxon>Enterococcus</taxon>
    </lineage>
</organism>
<comment type="caution">
    <text evidence="7">The sequence shown here is derived from an EMBL/GenBank/DDBJ whole genome shotgun (WGS) entry which is preliminary data.</text>
</comment>
<dbReference type="RefSeq" id="WP_010829343.1">
    <property type="nucleotide sequence ID" value="NZ_KB944864.1"/>
</dbReference>
<feature type="domain" description="Tn3 transposase DDE" evidence="5">
    <location>
        <begin position="594"/>
        <end position="982"/>
    </location>
</feature>
<evidence type="ECO:0000259" key="5">
    <source>
        <dbReference type="Pfam" id="PF01526"/>
    </source>
</evidence>
<feature type="non-terminal residue" evidence="7">
    <location>
        <position position="1008"/>
    </location>
</feature>
<keyword evidence="4" id="KW-0233">DNA recombination</keyword>
<accession>R3JS75</accession>
<dbReference type="NCBIfam" id="NF033527">
    <property type="entry name" value="transpos_Tn3"/>
    <property type="match status" value="1"/>
</dbReference>
<dbReference type="AlphaFoldDB" id="R3JS75"/>
<dbReference type="InterPro" id="IPR047653">
    <property type="entry name" value="Tn3-like_transpos"/>
</dbReference>
<dbReference type="HOGENOM" id="CLU_009098_14_1_9"/>
<keyword evidence="2" id="KW-0815">Transposition</keyword>
<evidence type="ECO:0000256" key="2">
    <source>
        <dbReference type="ARBA" id="ARBA00022578"/>
    </source>
</evidence>
<sequence length="1008" mass="116054">MSSKLLSKEQQQYFGKFPGIPSNEQLSEYFFLDDYDLATIDDLRTDANKLGFAVQLGVLRFIGTFPRSFDDVPYAVVEYVSKQLTINSHSFLDYFKKTLKNTRTNHINLIKERYGYQDFSSTYAQKYLTTWLEDRLLLSNERPSVIVDLFLSKCVNKKIVLPGITVFERFIISLKEKVESQILQKLAAVPPSQEVDNLLKLLDMPAQNIDDKQLMYRLEDLRLPLESDSQKEISRGISRVKQFNQFNIEQWSITEIPESKIQYYARIGADTRIQHIKRMPKERQIAVLTAYIYHYRKVALDELVTIFMQYLNTRFKRVKFAEEKERLRTLHDLDTSANQLMRAASYLLDDNLPDNQLRETIFSKISKEELAQAVVKVNRITSNDKEPIAIVNLLNYYSTVKRFLPDLLELFSLNASVHGEKIVYLWEFLKKQDSNKLCPQDYQAIKDFLPIKWAKYGEKNPSQQMKVVVFATLEQLVPALKRHDIFLDDSIKYSNPLDSLFSEEEWLAVRQSMAEKLELPINVEPLLEEVEASLQDSYQKVINTWETNNMCRIEIIKGKERLVLKNIEKALEPESAIRLRKEIARMLPLMDVPDLLLETNQELNFTDSFTQLTDNDTRMSDFHVTMNAVLLSEACNIGLAPVTKGNTPALTKDRLVWAKHNYLRPETIAEANNTVVAAHNQLPLTQYFGNGDIASADGFRLSLGVRSIHAGANGKYFGDKGITYYNFVSDQYSGFHGLVIPGTERDSLYVLEGLLEQTSPLDPSQIMTDTGGYSDMVFGLFALLGYQFSPRIKDSGSSRLWRMNKEANYGPLDSLSQNKINTKLIVKHWDEILNVVSSLRLGRMPASELIRTLQRDGNPSSLGRAIISYGRIFKTIHLLRYYSDEAYCRQILIQLNRGESRHTLCRAICYGKKGKIYKKYKIGQEETLGALGLVTNLVIYWNTVYMQAALIKLKEEGYPIIEEDLYHLSPLLHEHINFVGKYNFHSKLEINGTKLRALNPSTYSQKKK</sequence>
<evidence type="ECO:0000256" key="1">
    <source>
        <dbReference type="ARBA" id="ARBA00009402"/>
    </source>
</evidence>
<evidence type="ECO:0000313" key="8">
    <source>
        <dbReference type="Proteomes" id="UP000013638"/>
    </source>
</evidence>
<protein>
    <recommendedName>
        <fullName evidence="9">Tn3 family transposase</fullName>
    </recommendedName>
</protein>
<evidence type="ECO:0000256" key="4">
    <source>
        <dbReference type="ARBA" id="ARBA00023172"/>
    </source>
</evidence>
<comment type="similarity">
    <text evidence="1">Belongs to the transposase 7 family.</text>
</comment>
<dbReference type="InterPro" id="IPR025296">
    <property type="entry name" value="DUF4158"/>
</dbReference>
<dbReference type="GO" id="GO:0003677">
    <property type="term" value="F:DNA binding"/>
    <property type="evidence" value="ECO:0007669"/>
    <property type="project" value="UniProtKB-KW"/>
</dbReference>
<name>R3JS75_ENTFL</name>
<reference evidence="7 8" key="1">
    <citation type="submission" date="2013-02" db="EMBL/GenBank/DDBJ databases">
        <title>The Genome Sequence of Enterococcus faecalis ATCC_6055.</title>
        <authorList>
            <consortium name="The Broad Institute Genome Sequencing Platform"/>
            <consortium name="The Broad Institute Genome Sequencing Center for Infectious Disease"/>
            <person name="Earl A.M."/>
            <person name="Gilmore M.S."/>
            <person name="Lebreton F."/>
            <person name="Walker B."/>
            <person name="Young S.K."/>
            <person name="Zeng Q."/>
            <person name="Gargeya S."/>
            <person name="Fitzgerald M."/>
            <person name="Haas B."/>
            <person name="Abouelleil A."/>
            <person name="Alvarado L."/>
            <person name="Arachchi H.M."/>
            <person name="Berlin A.M."/>
            <person name="Chapman S.B."/>
            <person name="Dewar J."/>
            <person name="Goldberg J."/>
            <person name="Griggs A."/>
            <person name="Gujja S."/>
            <person name="Hansen M."/>
            <person name="Howarth C."/>
            <person name="Imamovic A."/>
            <person name="Larimer J."/>
            <person name="McCowan C."/>
            <person name="Murphy C."/>
            <person name="Neiman D."/>
            <person name="Pearson M."/>
            <person name="Priest M."/>
            <person name="Roberts A."/>
            <person name="Saif S."/>
            <person name="Shea T."/>
            <person name="Sisk P."/>
            <person name="Sykes S."/>
            <person name="Wortman J."/>
            <person name="Nusbaum C."/>
            <person name="Birren B."/>
        </authorList>
    </citation>
    <scope>NUCLEOTIDE SEQUENCE [LARGE SCALE GENOMIC DNA]</scope>
    <source>
        <strain evidence="7 8">ATCC 6055</strain>
    </source>
</reference>
<evidence type="ECO:0008006" key="9">
    <source>
        <dbReference type="Google" id="ProtNLM"/>
    </source>
</evidence>